<evidence type="ECO:0000313" key="9">
    <source>
        <dbReference type="EMBL" id="MCV2870706.1"/>
    </source>
</evidence>
<keyword evidence="5 7" id="KW-1133">Transmembrane helix</keyword>
<keyword evidence="2" id="KW-0328">Glycosyltransferase</keyword>
<keyword evidence="4 7" id="KW-0812">Transmembrane</keyword>
<dbReference type="PANTHER" id="PTHR48090:SF1">
    <property type="entry name" value="PROPHAGE BACTOPRENOL GLUCOSYL TRANSFERASE HOMOLOG"/>
    <property type="match status" value="1"/>
</dbReference>
<dbReference type="Pfam" id="PF00535">
    <property type="entry name" value="Glycos_transf_2"/>
    <property type="match status" value="1"/>
</dbReference>
<evidence type="ECO:0000259" key="8">
    <source>
        <dbReference type="Pfam" id="PF00535"/>
    </source>
</evidence>
<evidence type="ECO:0000256" key="6">
    <source>
        <dbReference type="ARBA" id="ARBA00023136"/>
    </source>
</evidence>
<dbReference type="EMBL" id="JAOWKZ010000001">
    <property type="protein sequence ID" value="MCV2870706.1"/>
    <property type="molecule type" value="Genomic_DNA"/>
</dbReference>
<name>A0ABT2ZIZ8_9RHOB</name>
<dbReference type="Gene3D" id="3.90.550.10">
    <property type="entry name" value="Spore Coat Polysaccharide Biosynthesis Protein SpsA, Chain A"/>
    <property type="match status" value="1"/>
</dbReference>
<evidence type="ECO:0000256" key="4">
    <source>
        <dbReference type="ARBA" id="ARBA00022692"/>
    </source>
</evidence>
<organism evidence="9 10">
    <name type="scientific">Albidovulum litorale</name>
    <dbReference type="NCBI Taxonomy" id="2984134"/>
    <lineage>
        <taxon>Bacteria</taxon>
        <taxon>Pseudomonadati</taxon>
        <taxon>Pseudomonadota</taxon>
        <taxon>Alphaproteobacteria</taxon>
        <taxon>Rhodobacterales</taxon>
        <taxon>Paracoccaceae</taxon>
        <taxon>Albidovulum</taxon>
    </lineage>
</organism>
<evidence type="ECO:0000256" key="3">
    <source>
        <dbReference type="ARBA" id="ARBA00022679"/>
    </source>
</evidence>
<feature type="transmembrane region" description="Helical" evidence="7">
    <location>
        <begin position="234"/>
        <end position="256"/>
    </location>
</feature>
<dbReference type="Proteomes" id="UP001652564">
    <property type="component" value="Unassembled WGS sequence"/>
</dbReference>
<dbReference type="RefSeq" id="WP_263737914.1">
    <property type="nucleotide sequence ID" value="NZ_JAOWKZ010000001.1"/>
</dbReference>
<dbReference type="CDD" id="cd04187">
    <property type="entry name" value="DPM1_like_bac"/>
    <property type="match status" value="1"/>
</dbReference>
<dbReference type="SUPFAM" id="SSF53448">
    <property type="entry name" value="Nucleotide-diphospho-sugar transferases"/>
    <property type="match status" value="1"/>
</dbReference>
<dbReference type="InterPro" id="IPR050256">
    <property type="entry name" value="Glycosyltransferase_2"/>
</dbReference>
<gene>
    <name evidence="9" type="ORF">OEZ71_00185</name>
</gene>
<evidence type="ECO:0000256" key="5">
    <source>
        <dbReference type="ARBA" id="ARBA00022989"/>
    </source>
</evidence>
<dbReference type="InterPro" id="IPR029044">
    <property type="entry name" value="Nucleotide-diphossugar_trans"/>
</dbReference>
<reference evidence="9 10" key="1">
    <citation type="submission" date="2022-10" db="EMBL/GenBank/DDBJ databases">
        <title>Defluviimonas sp. nov., isolated from ocean surface sediments.</title>
        <authorList>
            <person name="He W."/>
            <person name="Wang L."/>
            <person name="Zhang D.-F."/>
        </authorList>
    </citation>
    <scope>NUCLEOTIDE SEQUENCE [LARGE SCALE GENOMIC DNA]</scope>
    <source>
        <strain evidence="9 10">WL0050</strain>
    </source>
</reference>
<keyword evidence="6 7" id="KW-0472">Membrane</keyword>
<dbReference type="InterPro" id="IPR001173">
    <property type="entry name" value="Glyco_trans_2-like"/>
</dbReference>
<dbReference type="PANTHER" id="PTHR48090">
    <property type="entry name" value="UNDECAPRENYL-PHOSPHATE 4-DEOXY-4-FORMAMIDO-L-ARABINOSE TRANSFERASE-RELATED"/>
    <property type="match status" value="1"/>
</dbReference>
<keyword evidence="10" id="KW-1185">Reference proteome</keyword>
<evidence type="ECO:0000256" key="7">
    <source>
        <dbReference type="SAM" id="Phobius"/>
    </source>
</evidence>
<proteinExistence type="predicted"/>
<comment type="caution">
    <text evidence="9">The sequence shown here is derived from an EMBL/GenBank/DDBJ whole genome shotgun (WGS) entry which is preliminary data.</text>
</comment>
<accession>A0ABT2ZIZ8</accession>
<keyword evidence="3" id="KW-0808">Transferase</keyword>
<evidence type="ECO:0000313" key="10">
    <source>
        <dbReference type="Proteomes" id="UP001652564"/>
    </source>
</evidence>
<sequence>MKKISIMSPCFNEEDNVETCYETVKAIFDRELPGYEREHIFVDNCSSDRTVDILRGIAAKDPCVKVVVNARNFGVFRSSFNGLRHCTGDATVCILPVDLQDPPEHIPEFVKLWESGYDVVAGARSTREEGFFLRSARKAFYRIVNALSDFELSPDVGEFQLIDRKVLKAVLSHNDHYPYIRGIIASVGFKRVIIPYTWKARKRGVSKHNLMVMIDQAMNAIFAFTRAPMRACTFVGFGIAIFSILFSIFSVFAWFMGIGDAPRGTTTIVVALFFLSGIQLLFIGMLGEYITSIHNQVRGGPMVIEKELINIAEETPVKAVGGKGSVASLAAHKA</sequence>
<evidence type="ECO:0000256" key="1">
    <source>
        <dbReference type="ARBA" id="ARBA00004141"/>
    </source>
</evidence>
<protein>
    <submittedName>
        <fullName evidence="9">Glycosyltransferase family 2 protein</fullName>
    </submittedName>
</protein>
<comment type="subcellular location">
    <subcellularLocation>
        <location evidence="1">Membrane</location>
        <topology evidence="1">Multi-pass membrane protein</topology>
    </subcellularLocation>
</comment>
<feature type="domain" description="Glycosyltransferase 2-like" evidence="8">
    <location>
        <begin position="5"/>
        <end position="170"/>
    </location>
</feature>
<evidence type="ECO:0000256" key="2">
    <source>
        <dbReference type="ARBA" id="ARBA00022676"/>
    </source>
</evidence>
<feature type="transmembrane region" description="Helical" evidence="7">
    <location>
        <begin position="268"/>
        <end position="290"/>
    </location>
</feature>